<proteinExistence type="predicted"/>
<dbReference type="Gene3D" id="3.40.50.1820">
    <property type="entry name" value="alpha/beta hydrolase"/>
    <property type="match status" value="1"/>
</dbReference>
<dbReference type="Proteomes" id="UP000199448">
    <property type="component" value="Unassembled WGS sequence"/>
</dbReference>
<dbReference type="Pfam" id="PF00756">
    <property type="entry name" value="Esterase"/>
    <property type="match status" value="1"/>
</dbReference>
<dbReference type="InterPro" id="IPR000801">
    <property type="entry name" value="Esterase-like"/>
</dbReference>
<evidence type="ECO:0000313" key="2">
    <source>
        <dbReference type="EMBL" id="SEE83619.1"/>
    </source>
</evidence>
<dbReference type="PANTHER" id="PTHR48098">
    <property type="entry name" value="ENTEROCHELIN ESTERASE-RELATED"/>
    <property type="match status" value="1"/>
</dbReference>
<dbReference type="AlphaFoldDB" id="A0A1H5M2M9"/>
<feature type="signal peptide" evidence="1">
    <location>
        <begin position="1"/>
        <end position="18"/>
    </location>
</feature>
<keyword evidence="1" id="KW-0732">Signal</keyword>
<keyword evidence="3" id="KW-1185">Reference proteome</keyword>
<dbReference type="OrthoDB" id="9803578at2"/>
<organism evidence="2 3">
    <name type="scientific">Salinimicrobium catena</name>
    <dbReference type="NCBI Taxonomy" id="390640"/>
    <lineage>
        <taxon>Bacteria</taxon>
        <taxon>Pseudomonadati</taxon>
        <taxon>Bacteroidota</taxon>
        <taxon>Flavobacteriia</taxon>
        <taxon>Flavobacteriales</taxon>
        <taxon>Flavobacteriaceae</taxon>
        <taxon>Salinimicrobium</taxon>
    </lineage>
</organism>
<evidence type="ECO:0000313" key="3">
    <source>
        <dbReference type="Proteomes" id="UP000199448"/>
    </source>
</evidence>
<dbReference type="SUPFAM" id="SSF53474">
    <property type="entry name" value="alpha/beta-Hydrolases"/>
    <property type="match status" value="1"/>
</dbReference>
<dbReference type="GO" id="GO:0016787">
    <property type="term" value="F:hydrolase activity"/>
    <property type="evidence" value="ECO:0007669"/>
    <property type="project" value="UniProtKB-KW"/>
</dbReference>
<dbReference type="EMBL" id="FNUG01000002">
    <property type="protein sequence ID" value="SEE83619.1"/>
    <property type="molecule type" value="Genomic_DNA"/>
</dbReference>
<dbReference type="STRING" id="390640.SAMN04488034_102532"/>
<sequence length="277" mass="31410">MRNLILFIFALSCCSGFAQSTASANVSTFEIEAPQLDTIKKIWVYLPEAYATSDKRYPVLYMHDAQNLFDASTSFVGEWKVDEALDSMQQPEVIVIGLEHGNEKRIEELTPFPHEKYGGGKADAYLEFLRLTLKPHVDASFRTLPEAENTAIMGSSLGGLVSFYAILKYPETFGSAGVFSPSFWFSEEIFKAADSAEIDPKHRFYFLGGTAEDENMVSDLRHMQELLKAKEIPVNNLKLEIIEGGKHDEVFWREHFPAAVKWLFEERSSSLIFRIKN</sequence>
<evidence type="ECO:0000256" key="1">
    <source>
        <dbReference type="SAM" id="SignalP"/>
    </source>
</evidence>
<accession>A0A1H5M2M9</accession>
<dbReference type="PANTHER" id="PTHR48098:SF6">
    <property type="entry name" value="FERRI-BACILLIBACTIN ESTERASE BESA"/>
    <property type="match status" value="1"/>
</dbReference>
<gene>
    <name evidence="2" type="ORF">SAMN04488034_102532</name>
</gene>
<keyword evidence="2" id="KW-0378">Hydrolase</keyword>
<dbReference type="InterPro" id="IPR029058">
    <property type="entry name" value="AB_hydrolase_fold"/>
</dbReference>
<protein>
    <submittedName>
        <fullName evidence="2">Predicted hydrolase of the alpha/beta superfamily</fullName>
    </submittedName>
</protein>
<name>A0A1H5M2M9_9FLAO</name>
<reference evidence="2 3" key="1">
    <citation type="submission" date="2016-10" db="EMBL/GenBank/DDBJ databases">
        <authorList>
            <person name="de Groot N.N."/>
        </authorList>
    </citation>
    <scope>NUCLEOTIDE SEQUENCE [LARGE SCALE GENOMIC DNA]</scope>
    <source>
        <strain evidence="2 3">DSM 23553</strain>
    </source>
</reference>
<feature type="chain" id="PRO_5011525020" evidence="1">
    <location>
        <begin position="19"/>
        <end position="277"/>
    </location>
</feature>
<dbReference type="InterPro" id="IPR050583">
    <property type="entry name" value="Mycobacterial_A85_antigen"/>
</dbReference>
<dbReference type="RefSeq" id="WP_093112831.1">
    <property type="nucleotide sequence ID" value="NZ_FNGG01000002.1"/>
</dbReference>